<evidence type="ECO:0000313" key="2">
    <source>
        <dbReference type="EMBL" id="KAF7269035.1"/>
    </source>
</evidence>
<dbReference type="AlphaFoldDB" id="A0A834I171"/>
<sequence length="74" mass="7857">MSVSCGTNKVTSRSSADPLELKLKAQLSALMPKQERDGDRRIPAGPPASPVHMPGTYGSDIIAVSVITVFSFQL</sequence>
<keyword evidence="3" id="KW-1185">Reference proteome</keyword>
<name>A0A834I171_RHYFE</name>
<protein>
    <submittedName>
        <fullName evidence="2">Uncharacterized protein</fullName>
    </submittedName>
</protein>
<dbReference type="Proteomes" id="UP000625711">
    <property type="component" value="Unassembled WGS sequence"/>
</dbReference>
<accession>A0A834I171</accession>
<evidence type="ECO:0000313" key="3">
    <source>
        <dbReference type="Proteomes" id="UP000625711"/>
    </source>
</evidence>
<gene>
    <name evidence="2" type="ORF">GWI33_017900</name>
</gene>
<evidence type="ECO:0000256" key="1">
    <source>
        <dbReference type="SAM" id="MobiDB-lite"/>
    </source>
</evidence>
<comment type="caution">
    <text evidence="2">The sequence shown here is derived from an EMBL/GenBank/DDBJ whole genome shotgun (WGS) entry which is preliminary data.</text>
</comment>
<organism evidence="2 3">
    <name type="scientific">Rhynchophorus ferrugineus</name>
    <name type="common">Red palm weevil</name>
    <name type="synonym">Curculio ferrugineus</name>
    <dbReference type="NCBI Taxonomy" id="354439"/>
    <lineage>
        <taxon>Eukaryota</taxon>
        <taxon>Metazoa</taxon>
        <taxon>Ecdysozoa</taxon>
        <taxon>Arthropoda</taxon>
        <taxon>Hexapoda</taxon>
        <taxon>Insecta</taxon>
        <taxon>Pterygota</taxon>
        <taxon>Neoptera</taxon>
        <taxon>Endopterygota</taxon>
        <taxon>Coleoptera</taxon>
        <taxon>Polyphaga</taxon>
        <taxon>Cucujiformia</taxon>
        <taxon>Curculionidae</taxon>
        <taxon>Dryophthorinae</taxon>
        <taxon>Rhynchophorus</taxon>
    </lineage>
</organism>
<feature type="compositionally biased region" description="Basic and acidic residues" evidence="1">
    <location>
        <begin position="33"/>
        <end position="42"/>
    </location>
</feature>
<feature type="region of interest" description="Disordered" evidence="1">
    <location>
        <begin position="28"/>
        <end position="53"/>
    </location>
</feature>
<proteinExistence type="predicted"/>
<reference evidence="2" key="1">
    <citation type="submission" date="2020-08" db="EMBL/GenBank/DDBJ databases">
        <title>Genome sequencing and assembly of the red palm weevil Rhynchophorus ferrugineus.</title>
        <authorList>
            <person name="Dias G.B."/>
            <person name="Bergman C.M."/>
            <person name="Manee M."/>
        </authorList>
    </citation>
    <scope>NUCLEOTIDE SEQUENCE</scope>
    <source>
        <strain evidence="2">AA-2017</strain>
        <tissue evidence="2">Whole larva</tissue>
    </source>
</reference>
<dbReference type="EMBL" id="JAACXV010014276">
    <property type="protein sequence ID" value="KAF7269035.1"/>
    <property type="molecule type" value="Genomic_DNA"/>
</dbReference>